<feature type="transmembrane region" description="Helical" evidence="2">
    <location>
        <begin position="102"/>
        <end position="123"/>
    </location>
</feature>
<name>A0ABS4TMK8_9PSEU</name>
<evidence type="ECO:0000256" key="1">
    <source>
        <dbReference type="SAM" id="MobiDB-lite"/>
    </source>
</evidence>
<protein>
    <recommendedName>
        <fullName evidence="5">Flagellar basal body protein FliL</fullName>
    </recommendedName>
</protein>
<sequence length="495" mass="52798">MTYPPSGGQWQPNDPNQYLQQQPGTPSGPFQAQPGYPQQPGGYAQTPPQGYPQQPGYPQQGYPQQGHPQQGGYPQDAYQQPMYGAPQQGAGFPPPKKKRTGLIVGVFVAVLALVAGGIVYFVAFNKSDHVAEGAPTPSDAAQKLIATVSNGDVAGLLTSLPPAEGKLLSDLNTQAFAEMERLEVFKKGADPNKIPGVQVKTEGLKFDDARKQEVNDHLTITMLTEGKVTVTSDARNLPLTEKFLDLAGAPSKPETETFDITKQVQRTGKPIRIATVKVDNEWYPSLFYTIADYALQDARKSWPKTSIPGNGAGSAQDAVKQAADAAVNADFKRLIELMPPDEMGALHDAGPVLIESIAGKARPTGAKINKLEADTSSVTGGTRVTFKELEVTAEGETVRVVKAGDCYEASSKGRTEKLCAADLATEIGGSRMPAQAKTAVTNIVQGVFKSGVGVVATEVDGKWYVSPGRTFFELFLTVLRGVQPADIEALLKSGR</sequence>
<feature type="compositionally biased region" description="Low complexity" evidence="1">
    <location>
        <begin position="28"/>
        <end position="75"/>
    </location>
</feature>
<evidence type="ECO:0000256" key="2">
    <source>
        <dbReference type="SAM" id="Phobius"/>
    </source>
</evidence>
<evidence type="ECO:0000313" key="3">
    <source>
        <dbReference type="EMBL" id="MBP2325589.1"/>
    </source>
</evidence>
<keyword evidence="2" id="KW-0812">Transmembrane</keyword>
<feature type="region of interest" description="Disordered" evidence="1">
    <location>
        <begin position="1"/>
        <end position="94"/>
    </location>
</feature>
<keyword evidence="4" id="KW-1185">Reference proteome</keyword>
<dbReference type="EMBL" id="JAGINW010000001">
    <property type="protein sequence ID" value="MBP2325589.1"/>
    <property type="molecule type" value="Genomic_DNA"/>
</dbReference>
<evidence type="ECO:0000313" key="4">
    <source>
        <dbReference type="Proteomes" id="UP001519332"/>
    </source>
</evidence>
<gene>
    <name evidence="3" type="ORF">JOF56_005974</name>
</gene>
<dbReference type="Proteomes" id="UP001519332">
    <property type="component" value="Unassembled WGS sequence"/>
</dbReference>
<organism evidence="3 4">
    <name type="scientific">Kibdelosporangium banguiense</name>
    <dbReference type="NCBI Taxonomy" id="1365924"/>
    <lineage>
        <taxon>Bacteria</taxon>
        <taxon>Bacillati</taxon>
        <taxon>Actinomycetota</taxon>
        <taxon>Actinomycetes</taxon>
        <taxon>Pseudonocardiales</taxon>
        <taxon>Pseudonocardiaceae</taxon>
        <taxon>Kibdelosporangium</taxon>
    </lineage>
</organism>
<evidence type="ECO:0008006" key="5">
    <source>
        <dbReference type="Google" id="ProtNLM"/>
    </source>
</evidence>
<dbReference type="RefSeq" id="WP_209642766.1">
    <property type="nucleotide sequence ID" value="NZ_JAGINW010000001.1"/>
</dbReference>
<accession>A0ABS4TMK8</accession>
<keyword evidence="2" id="KW-0472">Membrane</keyword>
<comment type="caution">
    <text evidence="3">The sequence shown here is derived from an EMBL/GenBank/DDBJ whole genome shotgun (WGS) entry which is preliminary data.</text>
</comment>
<reference evidence="3 4" key="1">
    <citation type="submission" date="2021-03" db="EMBL/GenBank/DDBJ databases">
        <title>Sequencing the genomes of 1000 actinobacteria strains.</title>
        <authorList>
            <person name="Klenk H.-P."/>
        </authorList>
    </citation>
    <scope>NUCLEOTIDE SEQUENCE [LARGE SCALE GENOMIC DNA]</scope>
    <source>
        <strain evidence="3 4">DSM 46670</strain>
    </source>
</reference>
<feature type="compositionally biased region" description="Polar residues" evidence="1">
    <location>
        <begin position="8"/>
        <end position="25"/>
    </location>
</feature>
<keyword evidence="2" id="KW-1133">Transmembrane helix</keyword>
<proteinExistence type="predicted"/>